<dbReference type="AlphaFoldDB" id="A0A9X3WC61"/>
<dbReference type="InterPro" id="IPR036897">
    <property type="entry name" value="CarbamoylP_synth_lsu_oligo_sf"/>
</dbReference>
<evidence type="ECO:0000256" key="5">
    <source>
        <dbReference type="ARBA" id="ARBA00022598"/>
    </source>
</evidence>
<dbReference type="SUPFAM" id="SSF52440">
    <property type="entry name" value="PreATP-grasp domain"/>
    <property type="match status" value="2"/>
</dbReference>
<name>A0A9X3WC61_9BACI</name>
<keyword evidence="12 16" id="KW-0665">Pyrimidine biosynthesis</keyword>
<evidence type="ECO:0000256" key="14">
    <source>
        <dbReference type="ARBA" id="ARBA00047359"/>
    </source>
</evidence>
<feature type="region of interest" description="Carboxyphosphate synthetic domain" evidence="16">
    <location>
        <begin position="1"/>
        <end position="401"/>
    </location>
</feature>
<evidence type="ECO:0000256" key="10">
    <source>
        <dbReference type="ARBA" id="ARBA00022840"/>
    </source>
</evidence>
<feature type="binding site" evidence="16">
    <location>
        <position position="841"/>
    </location>
    <ligand>
        <name>ATP</name>
        <dbReference type="ChEBI" id="CHEBI:30616"/>
        <label>2</label>
    </ligand>
</feature>
<dbReference type="InterPro" id="IPR036914">
    <property type="entry name" value="MGS-like_dom_sf"/>
</dbReference>
<evidence type="ECO:0000256" key="3">
    <source>
        <dbReference type="ARBA" id="ARBA00009799"/>
    </source>
</evidence>
<evidence type="ECO:0000256" key="4">
    <source>
        <dbReference type="ARBA" id="ARBA00022571"/>
    </source>
</evidence>
<comment type="function">
    <text evidence="16">Large subunit of the glutamine-dependent carbamoyl phosphate synthetase (CPSase). CPSase catalyzes the formation of carbamoyl phosphate from the ammonia moiety of glutamine, carbonate, and phosphate donated by ATP, constituting the first step of 2 biosynthetic pathways, one leading to arginine and/or urea and the other to pyrimidine nucleotides. The large subunit (synthetase) binds the substrates ammonia (free or transferred from glutamine from the small subunit), hydrogencarbonate and ATP and carries out an ATP-coupled ligase reaction, activating hydrogencarbonate by forming carboxy phosphate which reacts with ammonia to form carbamoyl phosphate.</text>
</comment>
<evidence type="ECO:0000256" key="16">
    <source>
        <dbReference type="HAMAP-Rule" id="MF_01210"/>
    </source>
</evidence>
<dbReference type="GO" id="GO:0044205">
    <property type="term" value="P:'de novo' UMP biosynthetic process"/>
    <property type="evidence" value="ECO:0007669"/>
    <property type="project" value="UniProtKB-UniRule"/>
</dbReference>
<dbReference type="InterPro" id="IPR011761">
    <property type="entry name" value="ATP-grasp"/>
</dbReference>
<evidence type="ECO:0000256" key="6">
    <source>
        <dbReference type="ARBA" id="ARBA00022605"/>
    </source>
</evidence>
<feature type="binding site" evidence="16">
    <location>
        <position position="300"/>
    </location>
    <ligand>
        <name>Mn(2+)</name>
        <dbReference type="ChEBI" id="CHEBI:29035"/>
        <label>2</label>
    </ligand>
</feature>
<dbReference type="GO" id="GO:0006526">
    <property type="term" value="P:L-arginine biosynthetic process"/>
    <property type="evidence" value="ECO:0007669"/>
    <property type="project" value="UniProtKB-UniRule"/>
</dbReference>
<dbReference type="PRINTS" id="PR00098">
    <property type="entry name" value="CPSASE"/>
</dbReference>
<dbReference type="SUPFAM" id="SSF52335">
    <property type="entry name" value="Methylglyoxal synthase-like"/>
    <property type="match status" value="1"/>
</dbReference>
<feature type="binding site" evidence="16">
    <location>
        <position position="241"/>
    </location>
    <ligand>
        <name>ATP</name>
        <dbReference type="ChEBI" id="CHEBI:30616"/>
        <label>1</label>
    </ligand>
</feature>
<feature type="binding site" evidence="16">
    <location>
        <position position="298"/>
    </location>
    <ligand>
        <name>Mn(2+)</name>
        <dbReference type="ChEBI" id="CHEBI:29035"/>
        <label>2</label>
    </ligand>
</feature>
<keyword evidence="7" id="KW-0479">Metal-binding</keyword>
<dbReference type="Pfam" id="PF02787">
    <property type="entry name" value="CPSase_L_D3"/>
    <property type="match status" value="1"/>
</dbReference>
<feature type="binding site" evidence="16">
    <location>
        <position position="843"/>
    </location>
    <ligand>
        <name>Mn(2+)</name>
        <dbReference type="ChEBI" id="CHEBI:29035"/>
        <label>4</label>
    </ligand>
</feature>
<keyword evidence="10 16" id="KW-0067">ATP-binding</keyword>
<dbReference type="InterPro" id="IPR005479">
    <property type="entry name" value="CPAse_ATP-bd"/>
</dbReference>
<feature type="binding site" evidence="16">
    <location>
        <position position="284"/>
    </location>
    <ligand>
        <name>ATP</name>
        <dbReference type="ChEBI" id="CHEBI:30616"/>
        <label>1</label>
    </ligand>
</feature>
<dbReference type="Pfam" id="PF02786">
    <property type="entry name" value="CPSase_L_D2"/>
    <property type="match status" value="2"/>
</dbReference>
<feature type="binding site" evidence="16">
    <location>
        <position position="827"/>
    </location>
    <ligand>
        <name>ATP</name>
        <dbReference type="ChEBI" id="CHEBI:30616"/>
        <label>2</label>
    </ligand>
</feature>
<keyword evidence="6 16" id="KW-0028">Amino-acid biosynthesis</keyword>
<evidence type="ECO:0000256" key="7">
    <source>
        <dbReference type="ARBA" id="ARBA00022723"/>
    </source>
</evidence>
<feature type="binding site" evidence="16">
    <location>
        <position position="787"/>
    </location>
    <ligand>
        <name>ATP</name>
        <dbReference type="ChEBI" id="CHEBI:30616"/>
        <label>2</label>
    </ligand>
</feature>
<feature type="binding site" evidence="16">
    <location>
        <position position="843"/>
    </location>
    <ligand>
        <name>Mg(2+)</name>
        <dbReference type="ChEBI" id="CHEBI:18420"/>
        <label>4</label>
    </ligand>
</feature>
<dbReference type="InterPro" id="IPR016185">
    <property type="entry name" value="PreATP-grasp_dom_sf"/>
</dbReference>
<evidence type="ECO:0000256" key="2">
    <source>
        <dbReference type="ARBA" id="ARBA00005077"/>
    </source>
</evidence>
<feature type="domain" description="ATP-grasp" evidence="17">
    <location>
        <begin position="675"/>
        <end position="870"/>
    </location>
</feature>
<dbReference type="NCBIfam" id="TIGR01369">
    <property type="entry name" value="CPSaseII_lrg"/>
    <property type="match status" value="1"/>
</dbReference>
<feature type="binding site" evidence="16">
    <location>
        <position position="284"/>
    </location>
    <ligand>
        <name>Mn(2+)</name>
        <dbReference type="ChEBI" id="CHEBI:29035"/>
        <label>1</label>
    </ligand>
</feature>
<dbReference type="PROSITE" id="PS00867">
    <property type="entry name" value="CPSASE_2"/>
    <property type="match status" value="2"/>
</dbReference>
<feature type="region of interest" description="Allosteric domain" evidence="16">
    <location>
        <begin position="939"/>
        <end position="1082"/>
    </location>
</feature>
<feature type="binding site" evidence="16">
    <location>
        <position position="759"/>
    </location>
    <ligand>
        <name>ATP</name>
        <dbReference type="ChEBI" id="CHEBI:30616"/>
        <label>2</label>
    </ligand>
</feature>
<feature type="binding site" evidence="16">
    <location>
        <position position="755"/>
    </location>
    <ligand>
        <name>ATP</name>
        <dbReference type="ChEBI" id="CHEBI:30616"/>
        <label>2</label>
    </ligand>
</feature>
<gene>
    <name evidence="16 18" type="primary">carB</name>
    <name evidence="18" type="ORF">NC799_09090</name>
</gene>
<dbReference type="PANTHER" id="PTHR11405">
    <property type="entry name" value="CARBAMOYLTRANSFERASE FAMILY MEMBER"/>
    <property type="match status" value="1"/>
</dbReference>
<comment type="subunit">
    <text evidence="16">Composed of two chains; the small (or glutamine) chain promotes the hydrolysis of glutamine to ammonia, which is used by the large (or ammonia) chain to synthesize carbamoyl phosphate. Tetramer of heterodimers (alpha,beta)4.</text>
</comment>
<feature type="binding site" evidence="16">
    <location>
        <position position="753"/>
    </location>
    <ligand>
        <name>ATP</name>
        <dbReference type="ChEBI" id="CHEBI:30616"/>
        <label>2</label>
    </ligand>
</feature>
<evidence type="ECO:0000256" key="12">
    <source>
        <dbReference type="ARBA" id="ARBA00022975"/>
    </source>
</evidence>
<feature type="binding site" evidence="16">
    <location>
        <position position="129"/>
    </location>
    <ligand>
        <name>ATP</name>
        <dbReference type="ChEBI" id="CHEBI:30616"/>
        <label>1</label>
    </ligand>
</feature>
<dbReference type="GO" id="GO:0005737">
    <property type="term" value="C:cytoplasm"/>
    <property type="evidence" value="ECO:0007669"/>
    <property type="project" value="TreeGrafter"/>
</dbReference>
<reference evidence="18" key="1">
    <citation type="submission" date="2022-06" db="EMBL/GenBank/DDBJ databases">
        <title>Aquibacillus sp. a new bacterium isolated from soil saline samples.</title>
        <authorList>
            <person name="Galisteo C."/>
            <person name="De La Haba R."/>
            <person name="Sanchez-Porro C."/>
            <person name="Ventosa A."/>
        </authorList>
    </citation>
    <scope>NUCLEOTIDE SEQUENCE</scope>
    <source>
        <strain evidence="18">3ASR75-54</strain>
    </source>
</reference>
<evidence type="ECO:0000256" key="15">
    <source>
        <dbReference type="ARBA" id="ARBA00048816"/>
    </source>
</evidence>
<dbReference type="InterPro" id="IPR005480">
    <property type="entry name" value="CPSase_lsu_oligo"/>
</dbReference>
<keyword evidence="5 16" id="KW-0436">Ligase</keyword>
<dbReference type="Gene3D" id="3.40.50.1380">
    <property type="entry name" value="Methylglyoxal synthase-like domain"/>
    <property type="match status" value="1"/>
</dbReference>
<evidence type="ECO:0000256" key="13">
    <source>
        <dbReference type="ARBA" id="ARBA00023211"/>
    </source>
</evidence>
<dbReference type="EMBL" id="JAMQKC010000006">
    <property type="protein sequence ID" value="MDC3417077.1"/>
    <property type="molecule type" value="Genomic_DNA"/>
</dbReference>
<evidence type="ECO:0000256" key="9">
    <source>
        <dbReference type="ARBA" id="ARBA00022741"/>
    </source>
</evidence>
<dbReference type="NCBIfam" id="NF003671">
    <property type="entry name" value="PRK05294.1"/>
    <property type="match status" value="1"/>
</dbReference>
<dbReference type="RefSeq" id="WP_272446137.1">
    <property type="nucleotide sequence ID" value="NZ_JAMQKC010000006.1"/>
</dbReference>
<accession>A0A9X3WC61</accession>
<dbReference type="EC" id="6.3.5.5" evidence="16"/>
<dbReference type="GO" id="GO:0006541">
    <property type="term" value="P:glutamine metabolic process"/>
    <property type="evidence" value="ECO:0007669"/>
    <property type="project" value="TreeGrafter"/>
</dbReference>
<feature type="binding site" evidence="16">
    <location>
        <position position="175"/>
    </location>
    <ligand>
        <name>ATP</name>
        <dbReference type="ChEBI" id="CHEBI:30616"/>
        <label>1</label>
    </ligand>
</feature>
<comment type="pathway">
    <text evidence="2 16">Amino-acid biosynthesis; L-arginine biosynthesis; carbamoyl phosphate from bicarbonate: step 1/1.</text>
</comment>
<dbReference type="FunFam" id="3.40.50.20:FF:000001">
    <property type="entry name" value="Carbamoyl-phosphate synthase large chain"/>
    <property type="match status" value="1"/>
</dbReference>
<dbReference type="FunFam" id="3.40.50.20:FF:000002">
    <property type="entry name" value="Carbamoyl-phosphate synthase large chain"/>
    <property type="match status" value="1"/>
</dbReference>
<dbReference type="Proteomes" id="UP001145069">
    <property type="component" value="Unassembled WGS sequence"/>
</dbReference>
<evidence type="ECO:0000259" key="17">
    <source>
        <dbReference type="PROSITE" id="PS50975"/>
    </source>
</evidence>
<feature type="binding site" evidence="16">
    <location>
        <position position="298"/>
    </location>
    <ligand>
        <name>Mg(2+)</name>
        <dbReference type="ChEBI" id="CHEBI:18420"/>
        <label>1</label>
    </ligand>
</feature>
<dbReference type="InterPro" id="IPR058047">
    <property type="entry name" value="CPSase_preATP-grasp"/>
</dbReference>
<feature type="binding site" evidence="16">
    <location>
        <position position="841"/>
    </location>
    <ligand>
        <name>Mg(2+)</name>
        <dbReference type="ChEBI" id="CHEBI:18420"/>
        <label>4</label>
    </ligand>
</feature>
<dbReference type="SMART" id="SM01209">
    <property type="entry name" value="GARS_A"/>
    <property type="match status" value="1"/>
</dbReference>
<organism evidence="18 19">
    <name type="scientific">Aquibacillus salsiterrae</name>
    <dbReference type="NCBI Taxonomy" id="2950439"/>
    <lineage>
        <taxon>Bacteria</taxon>
        <taxon>Bacillati</taxon>
        <taxon>Bacillota</taxon>
        <taxon>Bacilli</taxon>
        <taxon>Bacillales</taxon>
        <taxon>Bacillaceae</taxon>
        <taxon>Aquibacillus</taxon>
    </lineage>
</organism>
<evidence type="ECO:0000313" key="18">
    <source>
        <dbReference type="EMBL" id="MDC3417077.1"/>
    </source>
</evidence>
<dbReference type="SUPFAM" id="SSF48108">
    <property type="entry name" value="Carbamoyl phosphate synthetase, large subunit connection domain"/>
    <property type="match status" value="1"/>
</dbReference>
<dbReference type="Pfam" id="PF25596">
    <property type="entry name" value="CPSase_L_D1"/>
    <property type="match status" value="2"/>
</dbReference>
<dbReference type="GO" id="GO:0005524">
    <property type="term" value="F:ATP binding"/>
    <property type="evidence" value="ECO:0007669"/>
    <property type="project" value="UniProtKB-UniRule"/>
</dbReference>
<keyword evidence="4 16" id="KW-0055">Arginine biosynthesis</keyword>
<protein>
    <recommendedName>
        <fullName evidence="16">Carbamoyl phosphate synthase large chain</fullName>
        <ecNumber evidence="16">6.3.4.16</ecNumber>
        <ecNumber evidence="16">6.3.5.5</ecNumber>
    </recommendedName>
    <alternativeName>
        <fullName evidence="16">Carbamoyl phosphate synthetase ammonia chain</fullName>
    </alternativeName>
</protein>
<evidence type="ECO:0000256" key="1">
    <source>
        <dbReference type="ARBA" id="ARBA00001936"/>
    </source>
</evidence>
<dbReference type="PANTHER" id="PTHR11405:SF53">
    <property type="entry name" value="CARBAMOYL-PHOSPHATE SYNTHASE [AMMONIA], MITOCHONDRIAL"/>
    <property type="match status" value="1"/>
</dbReference>
<feature type="binding site" evidence="16">
    <location>
        <position position="827"/>
    </location>
    <ligand>
        <name>Mn(2+)</name>
        <dbReference type="ChEBI" id="CHEBI:29035"/>
        <label>3</label>
    </ligand>
</feature>
<feature type="binding site" evidence="16">
    <location>
        <position position="242"/>
    </location>
    <ligand>
        <name>ATP</name>
        <dbReference type="ChEBI" id="CHEBI:30616"/>
        <label>1</label>
    </ligand>
</feature>
<sequence>MPKLDHIHKVLVIGSGPIVIGQAAEFDYAGTQACLALKEEGIEVILVNNNPATIMTDENIADKVYLEPLTSESITKIIEQERPDGLLPTLGGQTGLNLAMLLSKQGVLDKFDVELLGTQLDTIQKGEDREIFKSLMKTIDEPVAESISTSSVDEAIKFASSVGYPIIIRPAYTLGGAGGGIANNEQELRATVKNGIYHSPINQVLIEQSVKGWKEIEYEVMRDANDTCIIVCNMENFDPVGVHTGDSIVVAPSQTLTDRQYQMLRTSSCKVIRELGVIGGCNIQFALNPENDDYIIIEVNPRVSRSSALASKATGYPIARIAAKLALGYQLDEVLNPITGDTYASFEPAIDYIAVKIPRWPFDKFAQADRSLGTQMKATGEVMALARNFPAALNKAIRSLEIGLDYLDLPILQEWSNDQINTGLDKPTDERLFVVGEAFRRGYTIDDIHEITEINKYFLNEVAFIIEMEKALKQKGWNALEKADLKQAKTYGFTDKTLAKFFGVTVEAVRAKVKEEGIHPSYKMVDTCAAEFSADTPYFYGTWNERDEVEALPPNRRMVVLGSGPIRIGQGVEFDYCSVHAAMSLREQGIDAIVVNNNPETVSTDFNTADHLYFEPLTEEDVLHVVEKEKADGVLVQFGGQTAINLAEGLEKAGVTITGTELAAIDAVEDREQFYQLLQSLSIPHIPGETVMDTKDAKAAASTIGYPVLIRPSFVIGGRGMVIVRNENQLTTYLDNLEKTSTESRIFPLLVDRYVAGYEVEVDVVCDGADILIPGIFQHVERAGVHSGDSTAIFPAPDLTEEHKQVIEAYAQQISNKLNVKGIMNIQFVISEDKQTVYVLEVNPRASRTVPIASKVTGVPMVDLATRIQMGEALKDQEWNLGLHKEVPYFAVKLPVFSTIKLPGVDPLLGPEMKSTGEAIGLGKTVEAAMAKAFNWKENALKPFTNEDTIYLSLANADLEKKEELIKNLINLQATVTADEETAKLLEANGVNVDDVMTETEAKDVCLNDGFELICSTKQSGDHDEHVELRESALKSDTNCLSSIETLHYFLIAAKEKQGEMLPIHQYREGENAINKKERVLR</sequence>
<comment type="caution">
    <text evidence="16">Lacks conserved residue(s) required for the propagation of feature annotation.</text>
</comment>
<comment type="domain">
    <text evidence="16">The large subunit is composed of 2 ATP-grasp domains that are involved in binding the 2 ATP molecules needed for carbamoyl phosphate synthesis. The N-terminal ATP-grasp domain (referred to as the carboxyphosphate synthetic component) catalyzes the ATP-dependent phosphorylation of hydrogencarbonate to carboxyphosphate and the subsequent nucleophilic attack by ammonia to form a carbamate intermediate. The C-terminal ATP-grasp domain (referred to as the carbamoyl phosphate synthetic component) then catalyzes the phosphorylation of carbamate with the second ATP to form the end product carbamoyl phosphate. The reactive and unstable enzyme intermediates are sequentially channeled from one active site to the next through the interior of the protein over a distance of at least 96 A.</text>
</comment>
<dbReference type="GO" id="GO:0004088">
    <property type="term" value="F:carbamoyl-phosphate synthase (glutamine-hydrolyzing) activity"/>
    <property type="evidence" value="ECO:0007669"/>
    <property type="project" value="UniProtKB-UniRule"/>
</dbReference>
<evidence type="ECO:0000256" key="8">
    <source>
        <dbReference type="ARBA" id="ARBA00022737"/>
    </source>
</evidence>
<keyword evidence="9 16" id="KW-0547">Nucleotide-binding</keyword>
<comment type="cofactor">
    <cofactor evidence="16">
        <name>Mg(2+)</name>
        <dbReference type="ChEBI" id="CHEBI:18420"/>
    </cofactor>
    <cofactor evidence="16">
        <name>Mn(2+)</name>
        <dbReference type="ChEBI" id="CHEBI:29035"/>
    </cofactor>
    <text evidence="16">Binds 4 Mg(2+) or Mn(2+) ions per subunit.</text>
</comment>
<feature type="binding site" evidence="16">
    <location>
        <position position="210"/>
    </location>
    <ligand>
        <name>ATP</name>
        <dbReference type="ChEBI" id="CHEBI:30616"/>
        <label>1</label>
    </ligand>
</feature>
<dbReference type="EC" id="6.3.4.16" evidence="16"/>
<dbReference type="Gene3D" id="3.30.1490.20">
    <property type="entry name" value="ATP-grasp fold, A domain"/>
    <property type="match status" value="1"/>
</dbReference>
<dbReference type="Gene3D" id="3.40.50.20">
    <property type="match status" value="2"/>
</dbReference>
<keyword evidence="19" id="KW-1185">Reference proteome</keyword>
<feature type="binding site" evidence="16">
    <location>
        <position position="841"/>
    </location>
    <ligand>
        <name>Mn(2+)</name>
        <dbReference type="ChEBI" id="CHEBI:29035"/>
        <label>4</label>
    </ligand>
</feature>
<dbReference type="NCBIfam" id="NF009455">
    <property type="entry name" value="PRK12815.1"/>
    <property type="match status" value="1"/>
</dbReference>
<feature type="binding site" evidence="16">
    <location>
        <position position="243"/>
    </location>
    <ligand>
        <name>ATP</name>
        <dbReference type="ChEBI" id="CHEBI:30616"/>
        <label>1</label>
    </ligand>
</feature>
<feature type="binding site" evidence="16">
    <location>
        <position position="176"/>
    </location>
    <ligand>
        <name>ATP</name>
        <dbReference type="ChEBI" id="CHEBI:30616"/>
        <label>1</label>
    </ligand>
</feature>
<dbReference type="GO" id="GO:0004087">
    <property type="term" value="F:carbamoyl-phosphate synthase (ammonia) activity"/>
    <property type="evidence" value="ECO:0007669"/>
    <property type="project" value="UniProtKB-EC"/>
</dbReference>
<keyword evidence="13" id="KW-0464">Manganese</keyword>
<feature type="binding site" evidence="16">
    <location>
        <position position="284"/>
    </location>
    <ligand>
        <name>Mg(2+)</name>
        <dbReference type="ChEBI" id="CHEBI:18420"/>
        <label>1</label>
    </ligand>
</feature>
<dbReference type="InterPro" id="IPR013815">
    <property type="entry name" value="ATP_grasp_subdomain_1"/>
</dbReference>
<dbReference type="SMART" id="SM01096">
    <property type="entry name" value="CPSase_L_D3"/>
    <property type="match status" value="1"/>
</dbReference>
<feature type="binding site" evidence="16">
    <location>
        <position position="785"/>
    </location>
    <ligand>
        <name>ATP</name>
        <dbReference type="ChEBI" id="CHEBI:30616"/>
        <label>2</label>
    </ligand>
</feature>
<dbReference type="SUPFAM" id="SSF56059">
    <property type="entry name" value="Glutathione synthetase ATP-binding domain-like"/>
    <property type="match status" value="2"/>
</dbReference>
<dbReference type="FunFam" id="1.10.1030.10:FF:000002">
    <property type="entry name" value="Carbamoyl-phosphate synthase large chain"/>
    <property type="match status" value="1"/>
</dbReference>
<dbReference type="InterPro" id="IPR006275">
    <property type="entry name" value="CPSase_lsu"/>
</dbReference>
<feature type="binding site" evidence="16">
    <location>
        <position position="215"/>
    </location>
    <ligand>
        <name>ATP</name>
        <dbReference type="ChEBI" id="CHEBI:30616"/>
        <label>1</label>
    </ligand>
</feature>
<dbReference type="PROSITE" id="PS00866">
    <property type="entry name" value="CPSASE_1"/>
    <property type="match status" value="2"/>
</dbReference>
<feature type="binding site" evidence="16">
    <location>
        <position position="208"/>
    </location>
    <ligand>
        <name>ATP</name>
        <dbReference type="ChEBI" id="CHEBI:30616"/>
        <label>1</label>
    </ligand>
</feature>
<comment type="caution">
    <text evidence="18">The sequence shown here is derived from an EMBL/GenBank/DDBJ whole genome shotgun (WGS) entry which is preliminary data.</text>
</comment>
<feature type="binding site" evidence="16">
    <location>
        <position position="298"/>
    </location>
    <ligand>
        <name>Mn(2+)</name>
        <dbReference type="ChEBI" id="CHEBI:29035"/>
        <label>1</label>
    </ligand>
</feature>
<dbReference type="GO" id="GO:0046872">
    <property type="term" value="F:metal ion binding"/>
    <property type="evidence" value="ECO:0007669"/>
    <property type="project" value="UniProtKB-KW"/>
</dbReference>
<feature type="binding site" evidence="16">
    <location>
        <position position="169"/>
    </location>
    <ligand>
        <name>ATP</name>
        <dbReference type="ChEBI" id="CHEBI:30616"/>
        <label>1</label>
    </ligand>
</feature>
<dbReference type="PROSITE" id="PS50975">
    <property type="entry name" value="ATP_GRASP"/>
    <property type="match status" value="2"/>
</dbReference>
<feature type="binding site" evidence="16">
    <location>
        <position position="841"/>
    </location>
    <ligand>
        <name>Mg(2+)</name>
        <dbReference type="ChEBI" id="CHEBI:18420"/>
        <label>3</label>
    </ligand>
</feature>
<proteinExistence type="inferred from homology"/>
<dbReference type="FunFam" id="3.30.470.20:FF:000026">
    <property type="entry name" value="Carbamoyl-phosphate synthase large chain"/>
    <property type="match status" value="1"/>
</dbReference>
<dbReference type="FunFam" id="3.30.470.20:FF:000001">
    <property type="entry name" value="Carbamoyl-phosphate synthase large chain"/>
    <property type="match status" value="1"/>
</dbReference>
<comment type="catalytic activity">
    <reaction evidence="15 16">
        <text>hydrogencarbonate + L-glutamine + 2 ATP + H2O = carbamoyl phosphate + L-glutamate + 2 ADP + phosphate + 2 H(+)</text>
        <dbReference type="Rhea" id="RHEA:18633"/>
        <dbReference type="ChEBI" id="CHEBI:15377"/>
        <dbReference type="ChEBI" id="CHEBI:15378"/>
        <dbReference type="ChEBI" id="CHEBI:17544"/>
        <dbReference type="ChEBI" id="CHEBI:29985"/>
        <dbReference type="ChEBI" id="CHEBI:30616"/>
        <dbReference type="ChEBI" id="CHEBI:43474"/>
        <dbReference type="ChEBI" id="CHEBI:58228"/>
        <dbReference type="ChEBI" id="CHEBI:58359"/>
        <dbReference type="ChEBI" id="CHEBI:456216"/>
        <dbReference type="EC" id="6.3.5.5"/>
    </reaction>
</comment>
<feature type="binding site" evidence="16">
    <location>
        <position position="784"/>
    </location>
    <ligand>
        <name>ATP</name>
        <dbReference type="ChEBI" id="CHEBI:30616"/>
        <label>2</label>
    </ligand>
</feature>
<feature type="binding site" evidence="16">
    <location>
        <position position="711"/>
    </location>
    <ligand>
        <name>ATP</name>
        <dbReference type="ChEBI" id="CHEBI:30616"/>
        <label>2</label>
    </ligand>
</feature>
<dbReference type="HAMAP" id="MF_01210_B">
    <property type="entry name" value="CPSase_L_chain_B"/>
    <property type="match status" value="1"/>
</dbReference>
<feature type="domain" description="ATP-grasp" evidence="17">
    <location>
        <begin position="133"/>
        <end position="327"/>
    </location>
</feature>
<dbReference type="Gene3D" id="3.30.470.20">
    <property type="entry name" value="ATP-grasp fold, B domain"/>
    <property type="match status" value="2"/>
</dbReference>
<feature type="binding site" evidence="16">
    <location>
        <position position="841"/>
    </location>
    <ligand>
        <name>Mn(2+)</name>
        <dbReference type="ChEBI" id="CHEBI:29035"/>
        <label>3</label>
    </ligand>
</feature>
<feature type="binding site" evidence="16">
    <location>
        <position position="300"/>
    </location>
    <ligand>
        <name>Mg(2+)</name>
        <dbReference type="ChEBI" id="CHEBI:18420"/>
        <label>2</label>
    </ligand>
</feature>
<evidence type="ECO:0000256" key="11">
    <source>
        <dbReference type="ARBA" id="ARBA00022842"/>
    </source>
</evidence>
<evidence type="ECO:0000313" key="19">
    <source>
        <dbReference type="Proteomes" id="UP001145069"/>
    </source>
</evidence>
<feature type="binding site" evidence="16">
    <location>
        <position position="298"/>
    </location>
    <ligand>
        <name>Mg(2+)</name>
        <dbReference type="ChEBI" id="CHEBI:18420"/>
        <label>2</label>
    </ligand>
</feature>
<feature type="binding site" evidence="16">
    <location>
        <position position="827"/>
    </location>
    <ligand>
        <name>Mg(2+)</name>
        <dbReference type="ChEBI" id="CHEBI:18420"/>
        <label>3</label>
    </ligand>
</feature>
<keyword evidence="8 16" id="KW-0677">Repeat</keyword>
<keyword evidence="11" id="KW-0460">Magnesium</keyword>
<dbReference type="InterPro" id="IPR005483">
    <property type="entry name" value="CPSase_dom"/>
</dbReference>
<comment type="catalytic activity">
    <reaction evidence="14 16">
        <text>hydrogencarbonate + NH4(+) + 2 ATP = carbamoyl phosphate + 2 ADP + phosphate + 2 H(+)</text>
        <dbReference type="Rhea" id="RHEA:18029"/>
        <dbReference type="ChEBI" id="CHEBI:15378"/>
        <dbReference type="ChEBI" id="CHEBI:17544"/>
        <dbReference type="ChEBI" id="CHEBI:28938"/>
        <dbReference type="ChEBI" id="CHEBI:30616"/>
        <dbReference type="ChEBI" id="CHEBI:43474"/>
        <dbReference type="ChEBI" id="CHEBI:58228"/>
        <dbReference type="ChEBI" id="CHEBI:456216"/>
        <dbReference type="EC" id="6.3.4.16"/>
    </reaction>
</comment>
<dbReference type="Gene3D" id="1.10.1030.10">
    <property type="entry name" value="Carbamoyl-phosphate synthetase, large subunit oligomerisation domain"/>
    <property type="match status" value="1"/>
</dbReference>
<feature type="binding site" evidence="16">
    <location>
        <position position="298"/>
    </location>
    <ligand>
        <name>ATP</name>
        <dbReference type="ChEBI" id="CHEBI:30616"/>
        <label>1</label>
    </ligand>
</feature>
<comment type="pathway">
    <text evidence="16">Pyrimidine metabolism; UMP biosynthesis via de novo pathway; (S)-dihydroorotate from bicarbonate: step 1/3.</text>
</comment>
<feature type="binding site" evidence="16">
    <location>
        <position position="786"/>
    </location>
    <ligand>
        <name>ATP</name>
        <dbReference type="ChEBI" id="CHEBI:30616"/>
        <label>2</label>
    </ligand>
</feature>
<comment type="similarity">
    <text evidence="3 16">Belongs to the CarB family.</text>
</comment>
<comment type="cofactor">
    <cofactor evidence="1">
        <name>Mn(2+)</name>
        <dbReference type="ChEBI" id="CHEBI:29035"/>
    </cofactor>
</comment>